<gene>
    <name evidence="3" type="ORF">OG517_20290</name>
</gene>
<feature type="region of interest" description="Disordered" evidence="1">
    <location>
        <begin position="1"/>
        <end position="28"/>
    </location>
</feature>
<protein>
    <submittedName>
        <fullName evidence="3">Uncharacterized protein</fullName>
    </submittedName>
</protein>
<feature type="compositionally biased region" description="Pro residues" evidence="1">
    <location>
        <begin position="9"/>
        <end position="21"/>
    </location>
</feature>
<sequence length="59" mass="6065">MSTQTTPSAAPPLRPQEPPGRPARSGRTATLTAVLLTVPALLCAVTTTLLRGGSPRRTA</sequence>
<evidence type="ECO:0000256" key="2">
    <source>
        <dbReference type="SAM" id="Phobius"/>
    </source>
</evidence>
<dbReference type="EMBL" id="CP108090">
    <property type="protein sequence ID" value="WUQ13590.1"/>
    <property type="molecule type" value="Genomic_DNA"/>
</dbReference>
<keyword evidence="2" id="KW-0472">Membrane</keyword>
<evidence type="ECO:0000313" key="3">
    <source>
        <dbReference type="EMBL" id="WUQ13590.1"/>
    </source>
</evidence>
<keyword evidence="2" id="KW-1133">Transmembrane helix</keyword>
<dbReference type="RefSeq" id="WP_328962534.1">
    <property type="nucleotide sequence ID" value="NZ_CP108090.1"/>
</dbReference>
<accession>A0ABZ1TDT3</accession>
<reference evidence="3" key="1">
    <citation type="submission" date="2022-10" db="EMBL/GenBank/DDBJ databases">
        <title>The complete genomes of actinobacterial strains from the NBC collection.</title>
        <authorList>
            <person name="Joergensen T.S."/>
            <person name="Alvarez Arevalo M."/>
            <person name="Sterndorff E.B."/>
            <person name="Faurdal D."/>
            <person name="Vuksanovic O."/>
            <person name="Mourched A.-S."/>
            <person name="Charusanti P."/>
            <person name="Shaw S."/>
            <person name="Blin K."/>
            <person name="Weber T."/>
        </authorList>
    </citation>
    <scope>NUCLEOTIDE SEQUENCE</scope>
    <source>
        <strain evidence="3">NBC_00248</strain>
    </source>
</reference>
<keyword evidence="4" id="KW-1185">Reference proteome</keyword>
<evidence type="ECO:0000313" key="4">
    <source>
        <dbReference type="Proteomes" id="UP001432039"/>
    </source>
</evidence>
<feature type="transmembrane region" description="Helical" evidence="2">
    <location>
        <begin position="29"/>
        <end position="50"/>
    </location>
</feature>
<keyword evidence="2" id="KW-0812">Transmembrane</keyword>
<proteinExistence type="predicted"/>
<evidence type="ECO:0000256" key="1">
    <source>
        <dbReference type="SAM" id="MobiDB-lite"/>
    </source>
</evidence>
<organism evidence="3 4">
    <name type="scientific">Streptomyces virginiae</name>
    <name type="common">Streptomyces cinnamonensis</name>
    <dbReference type="NCBI Taxonomy" id="1961"/>
    <lineage>
        <taxon>Bacteria</taxon>
        <taxon>Bacillati</taxon>
        <taxon>Actinomycetota</taxon>
        <taxon>Actinomycetes</taxon>
        <taxon>Kitasatosporales</taxon>
        <taxon>Streptomycetaceae</taxon>
        <taxon>Streptomyces</taxon>
    </lineage>
</organism>
<name>A0ABZ1TDT3_STRVG</name>
<dbReference type="Proteomes" id="UP001432039">
    <property type="component" value="Chromosome"/>
</dbReference>